<keyword evidence="2" id="KW-1185">Reference proteome</keyword>
<organism evidence="1 2">
    <name type="scientific">Pontiella agarivorans</name>
    <dbReference type="NCBI Taxonomy" id="3038953"/>
    <lineage>
        <taxon>Bacteria</taxon>
        <taxon>Pseudomonadati</taxon>
        <taxon>Kiritimatiellota</taxon>
        <taxon>Kiritimatiellia</taxon>
        <taxon>Kiritimatiellales</taxon>
        <taxon>Pontiellaceae</taxon>
        <taxon>Pontiella</taxon>
    </lineage>
</organism>
<comment type="caution">
    <text evidence="1">The sequence shown here is derived from an EMBL/GenBank/DDBJ whole genome shotgun (WGS) entry which is preliminary data.</text>
</comment>
<accession>A0ABU5MTG6</accession>
<evidence type="ECO:0000313" key="1">
    <source>
        <dbReference type="EMBL" id="MDZ8117501.1"/>
    </source>
</evidence>
<name>A0ABU5MTG6_9BACT</name>
<dbReference type="InterPro" id="IPR036850">
    <property type="entry name" value="NDK-like_dom_sf"/>
</dbReference>
<protein>
    <submittedName>
        <fullName evidence="1">Uncharacterized protein</fullName>
    </submittedName>
</protein>
<dbReference type="RefSeq" id="WP_322607302.1">
    <property type="nucleotide sequence ID" value="NZ_JARVCO010000002.1"/>
</dbReference>
<reference evidence="1 2" key="1">
    <citation type="journal article" date="2024" name="Appl. Environ. Microbiol.">
        <title>Pontiella agarivorans sp. nov., a novel marine anaerobic bacterium capable of degrading macroalgal polysaccharides and fixing nitrogen.</title>
        <authorList>
            <person name="Liu N."/>
            <person name="Kivenson V."/>
            <person name="Peng X."/>
            <person name="Cui Z."/>
            <person name="Lankiewicz T.S."/>
            <person name="Gosselin K.M."/>
            <person name="English C.J."/>
            <person name="Blair E.M."/>
            <person name="O'Malley M.A."/>
            <person name="Valentine D.L."/>
        </authorList>
    </citation>
    <scope>NUCLEOTIDE SEQUENCE [LARGE SCALE GENOMIC DNA]</scope>
    <source>
        <strain evidence="1 2">NLcol2</strain>
    </source>
</reference>
<evidence type="ECO:0000313" key="2">
    <source>
        <dbReference type="Proteomes" id="UP001290861"/>
    </source>
</evidence>
<gene>
    <name evidence="1" type="ORF">P9H32_02600</name>
</gene>
<dbReference type="Proteomes" id="UP001290861">
    <property type="component" value="Unassembled WGS sequence"/>
</dbReference>
<dbReference type="SUPFAM" id="SSF54919">
    <property type="entry name" value="Nucleoside diphosphate kinase, NDK"/>
    <property type="match status" value="1"/>
</dbReference>
<proteinExistence type="predicted"/>
<sequence length="300" mass="34382">MSLNQAVLFTKPLHHLGIDLTPEKLDELSRTFFEDKGFEISFSKKVTGPQLAERDVIRQHYILYSTAAWAEDISMSDAGKKRFAEAFDRSWDEEVSVGRILPTAELLKRRAIDSHQLFNFWNSIFSAGETVKLQDGFIMGYIAELDAYCINGFYPSMEANFYHPDTVMTYYVVEFDSSETSWSDFRKKILGSTNASNAVHESFRGQLYSEYPVQFPGRDNFLHGSAGPLEGLVERAIHETDFDITANPVGQWLNEKGITLDRFQEWKTTRSVSDLGNLFDETEEKNTDEIFQVLETVKWS</sequence>
<dbReference type="EMBL" id="JARVCO010000002">
    <property type="protein sequence ID" value="MDZ8117501.1"/>
    <property type="molecule type" value="Genomic_DNA"/>
</dbReference>